<dbReference type="GO" id="GO:0005737">
    <property type="term" value="C:cytoplasm"/>
    <property type="evidence" value="ECO:0007669"/>
    <property type="project" value="UniProtKB-SubCell"/>
</dbReference>
<sequence>MTAAKLVQSYFQQLTCGCGNNQCLNMYCSSNLSFKYDRKLFEDPNNVAAEAIKLAHDYGSAYLDEYMNSNSFLTEENLQQIIIKCKELNNWALLQNLIYSVFSNRQNLSSSFLRKGFPINISTNNDTSSSKTASATAKSYFLRDSRITLENNEITLDFDLMKRSIKLLMSYEDEISVVINDALGALFKQIANELALSKKVELEDDANFLNIFFIVFQLPYLSDPICIFDTAYTFYSIFPKLSIEIQMKFVRILAKQKTDLNSYVSHVQQYITMHTLRWCDNTQINTTNESLLSSERGMNEGLYVLRILFYANLLGGERQILEIIETERENDQRMEVELINRRQRHNDDDVGDDGNHNEQEQNQQQQQQQQSAEQGENRSEAAAISPLRHRSTSFTMRTSTSEQDEIESLYENPLQIKLGLEPNEYRHGYLPFDSFINEFANEKIEINKEYLDFVRQRPDNLHFSFILYPFFLSTINKIALLNIENKVQMYRQRHTSFFHSIFSGVRLDPFFKICVRRGHLIEDALIALEYQGIEQPAELKKQFFVEFEGEQGHDEGGLSKEFFQLITEQIFSPEYGMFMADEETRSLWFNPSAAEDLDREYTLIGMLLGLAIYNSVILDIKFPPILYRKLMGKVGTFEDLETSHPTIYKSLKSLLSFDEQQEGTTIENAFGSTFQVGITDATGSRVIYDLKENGENMSVTSDNRQEFVRLYSDLILNKSVEKQFHPFFHGFLLVTRDSSLRKLFRPDEIELLVAGSQVLDFNQLATAAEYDAGYSKDSPTIRNFWDVLMSFTDEQKRKFLRFTTGSDRAPIGGLARLKLIISRNGPDTDRLPTAHTCFNAFLLPDYSSIDKLREKLLIAINNAEGFGLL</sequence>
<feature type="domain" description="HECT" evidence="9">
    <location>
        <begin position="535"/>
        <end position="869"/>
    </location>
</feature>
<dbReference type="Pfam" id="PF16558">
    <property type="entry name" value="AZUL"/>
    <property type="match status" value="1"/>
</dbReference>
<dbReference type="InterPro" id="IPR000569">
    <property type="entry name" value="HECT_dom"/>
</dbReference>
<gene>
    <name evidence="10" type="ORF">MBJ925_LOCUS13141</name>
</gene>
<dbReference type="GO" id="GO:0061630">
    <property type="term" value="F:ubiquitin protein ligase activity"/>
    <property type="evidence" value="ECO:0007669"/>
    <property type="project" value="UniProtKB-EC"/>
</dbReference>
<dbReference type="PROSITE" id="PS50237">
    <property type="entry name" value="HECT"/>
    <property type="match status" value="1"/>
</dbReference>
<dbReference type="SUPFAM" id="SSF56204">
    <property type="entry name" value="Hect, E3 ligase catalytic domain"/>
    <property type="match status" value="1"/>
</dbReference>
<dbReference type="InterPro" id="IPR035983">
    <property type="entry name" value="Hect_E3_ubiquitin_ligase"/>
</dbReference>
<comment type="catalytic activity">
    <reaction evidence="1">
        <text>S-ubiquitinyl-[E2 ubiquitin-conjugating enzyme]-L-cysteine + [acceptor protein]-L-lysine = [E2 ubiquitin-conjugating enzyme]-L-cysteine + N(6)-ubiquitinyl-[acceptor protein]-L-lysine.</text>
        <dbReference type="EC" id="2.3.2.26"/>
    </reaction>
</comment>
<feature type="active site" description="Glycyl thioester intermediate" evidence="7">
    <location>
        <position position="837"/>
    </location>
</feature>
<proteinExistence type="predicted"/>
<dbReference type="AlphaFoldDB" id="A0A816PRL8"/>
<dbReference type="Pfam" id="PF00632">
    <property type="entry name" value="HECT"/>
    <property type="match status" value="1"/>
</dbReference>
<dbReference type="CDD" id="cd00078">
    <property type="entry name" value="HECTc"/>
    <property type="match status" value="1"/>
</dbReference>
<reference evidence="10" key="1">
    <citation type="submission" date="2021-02" db="EMBL/GenBank/DDBJ databases">
        <authorList>
            <person name="Nowell W R."/>
        </authorList>
    </citation>
    <scope>NUCLEOTIDE SEQUENCE</scope>
</reference>
<dbReference type="EC" id="2.3.2.26" evidence="3"/>
<dbReference type="SMART" id="SM00119">
    <property type="entry name" value="HECTc"/>
    <property type="match status" value="1"/>
</dbReference>
<feature type="compositionally biased region" description="Basic and acidic residues" evidence="8">
    <location>
        <begin position="340"/>
        <end position="359"/>
    </location>
</feature>
<evidence type="ECO:0000313" key="10">
    <source>
        <dbReference type="EMBL" id="CAF2051573.1"/>
    </source>
</evidence>
<dbReference type="EMBL" id="CAJNRE010005940">
    <property type="protein sequence ID" value="CAF2051573.1"/>
    <property type="molecule type" value="Genomic_DNA"/>
</dbReference>
<dbReference type="PANTHER" id="PTHR45700">
    <property type="entry name" value="UBIQUITIN-PROTEIN LIGASE E3C"/>
    <property type="match status" value="1"/>
</dbReference>
<evidence type="ECO:0000256" key="1">
    <source>
        <dbReference type="ARBA" id="ARBA00000885"/>
    </source>
</evidence>
<evidence type="ECO:0000256" key="4">
    <source>
        <dbReference type="ARBA" id="ARBA00022490"/>
    </source>
</evidence>
<dbReference type="Proteomes" id="UP000663824">
    <property type="component" value="Unassembled WGS sequence"/>
</dbReference>
<name>A0A816PRL8_9BILA</name>
<feature type="region of interest" description="Disordered" evidence="8">
    <location>
        <begin position="340"/>
        <end position="406"/>
    </location>
</feature>
<dbReference type="InterPro" id="IPR042556">
    <property type="entry name" value="AZUL_sf"/>
</dbReference>
<evidence type="ECO:0000256" key="2">
    <source>
        <dbReference type="ARBA" id="ARBA00004496"/>
    </source>
</evidence>
<keyword evidence="6 7" id="KW-0833">Ubl conjugation pathway</keyword>
<dbReference type="FunFam" id="3.30.2410.10:FF:000003">
    <property type="entry name" value="probable E3 ubiquitin-protein ligase HERC4 isoform X1"/>
    <property type="match status" value="1"/>
</dbReference>
<feature type="compositionally biased region" description="Low complexity" evidence="8">
    <location>
        <begin position="392"/>
        <end position="401"/>
    </location>
</feature>
<comment type="subcellular location">
    <subcellularLocation>
        <location evidence="2">Cytoplasm</location>
    </subcellularLocation>
</comment>
<evidence type="ECO:0000256" key="7">
    <source>
        <dbReference type="PROSITE-ProRule" id="PRU00104"/>
    </source>
</evidence>
<dbReference type="InterPro" id="IPR032353">
    <property type="entry name" value="AZUL"/>
</dbReference>
<dbReference type="PANTHER" id="PTHR45700:SF9">
    <property type="entry name" value="HECT-TYPE E3 UBIQUITIN TRANSFERASE"/>
    <property type="match status" value="1"/>
</dbReference>
<accession>A0A816PRL8</accession>
<evidence type="ECO:0000256" key="8">
    <source>
        <dbReference type="SAM" id="MobiDB-lite"/>
    </source>
</evidence>
<dbReference type="PROSITE" id="PS51257">
    <property type="entry name" value="PROKAR_LIPOPROTEIN"/>
    <property type="match status" value="1"/>
</dbReference>
<keyword evidence="4" id="KW-0963">Cytoplasm</keyword>
<dbReference type="GO" id="GO:0000209">
    <property type="term" value="P:protein polyubiquitination"/>
    <property type="evidence" value="ECO:0007669"/>
    <property type="project" value="InterPro"/>
</dbReference>
<evidence type="ECO:0000256" key="6">
    <source>
        <dbReference type="ARBA" id="ARBA00022786"/>
    </source>
</evidence>
<dbReference type="InterPro" id="IPR044611">
    <property type="entry name" value="E3A/B/C-like"/>
</dbReference>
<comment type="caution">
    <text evidence="10">The sequence shown here is derived from an EMBL/GenBank/DDBJ whole genome shotgun (WGS) entry which is preliminary data.</text>
</comment>
<keyword evidence="5" id="KW-0808">Transferase</keyword>
<dbReference type="FunFam" id="3.30.2160.10:FF:000004">
    <property type="entry name" value="probable E3 ubiquitin-protein ligase HERC4 isoform X1"/>
    <property type="match status" value="1"/>
</dbReference>
<evidence type="ECO:0000256" key="5">
    <source>
        <dbReference type="ARBA" id="ARBA00022679"/>
    </source>
</evidence>
<evidence type="ECO:0000256" key="3">
    <source>
        <dbReference type="ARBA" id="ARBA00012485"/>
    </source>
</evidence>
<feature type="compositionally biased region" description="Low complexity" evidence="8">
    <location>
        <begin position="360"/>
        <end position="374"/>
    </location>
</feature>
<dbReference type="Gene3D" id="3.30.2160.10">
    <property type="entry name" value="Hect, E3 ligase catalytic domain"/>
    <property type="match status" value="1"/>
</dbReference>
<evidence type="ECO:0000259" key="9">
    <source>
        <dbReference type="PROSITE" id="PS50237"/>
    </source>
</evidence>
<dbReference type="Gene3D" id="3.90.1750.10">
    <property type="entry name" value="Hect, E3 ligase catalytic domains"/>
    <property type="match status" value="1"/>
</dbReference>
<dbReference type="Gene3D" id="6.10.130.10">
    <property type="entry name" value="Ubiquitin-protein ligase E3A, N-terminal zinc-binding domain (AZUL)"/>
    <property type="match status" value="1"/>
</dbReference>
<evidence type="ECO:0000313" key="11">
    <source>
        <dbReference type="Proteomes" id="UP000663824"/>
    </source>
</evidence>
<protein>
    <recommendedName>
        <fullName evidence="3">HECT-type E3 ubiquitin transferase</fullName>
        <ecNumber evidence="3">2.3.2.26</ecNumber>
    </recommendedName>
</protein>
<dbReference type="Gene3D" id="3.30.2410.10">
    <property type="entry name" value="Hect, E3 ligase catalytic domain"/>
    <property type="match status" value="1"/>
</dbReference>
<organism evidence="10 11">
    <name type="scientific">Rotaria magnacalcarata</name>
    <dbReference type="NCBI Taxonomy" id="392030"/>
    <lineage>
        <taxon>Eukaryota</taxon>
        <taxon>Metazoa</taxon>
        <taxon>Spiralia</taxon>
        <taxon>Gnathifera</taxon>
        <taxon>Rotifera</taxon>
        <taxon>Eurotatoria</taxon>
        <taxon>Bdelloidea</taxon>
        <taxon>Philodinida</taxon>
        <taxon>Philodinidae</taxon>
        <taxon>Rotaria</taxon>
    </lineage>
</organism>